<dbReference type="EMBL" id="MAQB02000001">
    <property type="protein sequence ID" value="OFJ47992.1"/>
    <property type="molecule type" value="Genomic_DNA"/>
</dbReference>
<dbReference type="Gene3D" id="3.40.50.2000">
    <property type="entry name" value="Glycogen Phosphorylase B"/>
    <property type="match status" value="2"/>
</dbReference>
<evidence type="ECO:0000313" key="3">
    <source>
        <dbReference type="Proteomes" id="UP000092634"/>
    </source>
</evidence>
<sequence>MLLYLGALLPAKGVEDLLQAFSTLFATNPDARLIMAGSGPALAQLQAQAVTLGVSEQVSFPGWIGPDEKNALLRRARVLALASHTEAQPMVLLEAMACGAAVVSTNVGGIPDLIKHEVHGLLAPAQDAAAFATQLLRVWEDVALHQRLVQAAHIHVAENHHAVQVRNALLSLYITLADGQPGTMRR</sequence>
<organism evidence="2 3">
    <name type="scientific">Janthinobacterium lividum</name>
    <dbReference type="NCBI Taxonomy" id="29581"/>
    <lineage>
        <taxon>Bacteria</taxon>
        <taxon>Pseudomonadati</taxon>
        <taxon>Pseudomonadota</taxon>
        <taxon>Betaproteobacteria</taxon>
        <taxon>Burkholderiales</taxon>
        <taxon>Oxalobacteraceae</taxon>
        <taxon>Janthinobacterium</taxon>
    </lineage>
</organism>
<dbReference type="InterPro" id="IPR001296">
    <property type="entry name" value="Glyco_trans_1"/>
</dbReference>
<dbReference type="SUPFAM" id="SSF53756">
    <property type="entry name" value="UDP-Glycosyltransferase/glycogen phosphorylase"/>
    <property type="match status" value="1"/>
</dbReference>
<feature type="domain" description="Glycosyl transferase family 1" evidence="1">
    <location>
        <begin position="2"/>
        <end position="152"/>
    </location>
</feature>
<protein>
    <recommendedName>
        <fullName evidence="1">Glycosyl transferase family 1 domain-containing protein</fullName>
    </recommendedName>
</protein>
<dbReference type="PANTHER" id="PTHR12526:SF636">
    <property type="entry name" value="BLL3647 PROTEIN"/>
    <property type="match status" value="1"/>
</dbReference>
<dbReference type="CDD" id="cd03801">
    <property type="entry name" value="GT4_PimA-like"/>
    <property type="match status" value="1"/>
</dbReference>
<accession>A0A1E8PNW9</accession>
<gene>
    <name evidence="2" type="ORF">BA896_002365</name>
</gene>
<dbReference type="PANTHER" id="PTHR12526">
    <property type="entry name" value="GLYCOSYLTRANSFERASE"/>
    <property type="match status" value="1"/>
</dbReference>
<dbReference type="Proteomes" id="UP000092634">
    <property type="component" value="Unassembled WGS sequence"/>
</dbReference>
<comment type="caution">
    <text evidence="2">The sequence shown here is derived from an EMBL/GenBank/DDBJ whole genome shotgun (WGS) entry which is preliminary data.</text>
</comment>
<dbReference type="GO" id="GO:0016757">
    <property type="term" value="F:glycosyltransferase activity"/>
    <property type="evidence" value="ECO:0007669"/>
    <property type="project" value="InterPro"/>
</dbReference>
<evidence type="ECO:0000259" key="1">
    <source>
        <dbReference type="Pfam" id="PF00534"/>
    </source>
</evidence>
<dbReference type="AlphaFoldDB" id="A0A1E8PNW9"/>
<name>A0A1E8PNW9_9BURK</name>
<dbReference type="Pfam" id="PF00534">
    <property type="entry name" value="Glycos_transf_1"/>
    <property type="match status" value="1"/>
</dbReference>
<evidence type="ECO:0000313" key="2">
    <source>
        <dbReference type="EMBL" id="OFJ47992.1"/>
    </source>
</evidence>
<reference evidence="2 3" key="1">
    <citation type="submission" date="2016-10" db="EMBL/GenBank/DDBJ databases">
        <title>Updated version of Genome Assembly of Janthinobacterium lividum ERGS5:01.</title>
        <authorList>
            <person name="Kumar R."/>
            <person name="Acharya V."/>
            <person name="Singh D."/>
        </authorList>
    </citation>
    <scope>NUCLEOTIDE SEQUENCE [LARGE SCALE GENOMIC DNA]</scope>
    <source>
        <strain evidence="2 3">ERGS5:01</strain>
    </source>
</reference>
<proteinExistence type="predicted"/>